<reference evidence="3 4" key="1">
    <citation type="journal article" date="2013" name="Antonie Van Leeuwenhoek">
        <title>Echinimonas agarilytica gen. nov., sp. nov., a new gammaproteobacterium isolated from the sea urchin Strongylocentrotus intermedius.</title>
        <authorList>
            <person name="Nedashkovskaya O.I."/>
            <person name="Stenkova A.M."/>
            <person name="Zhukova N.V."/>
            <person name="Van Trappen S."/>
            <person name="Lee J.S."/>
            <person name="Kim S.B."/>
        </authorList>
    </citation>
    <scope>NUCLEOTIDE SEQUENCE [LARGE SCALE GENOMIC DNA]</scope>
    <source>
        <strain evidence="3 4">KMM 6351</strain>
    </source>
</reference>
<dbReference type="Proteomes" id="UP001165393">
    <property type="component" value="Unassembled WGS sequence"/>
</dbReference>
<feature type="transmembrane region" description="Helical" evidence="2">
    <location>
        <begin position="198"/>
        <end position="216"/>
    </location>
</feature>
<gene>
    <name evidence="3" type="ORF">NAF29_13720</name>
</gene>
<evidence type="ECO:0000313" key="4">
    <source>
        <dbReference type="Proteomes" id="UP001165393"/>
    </source>
</evidence>
<keyword evidence="2" id="KW-0812">Transmembrane</keyword>
<dbReference type="PANTHER" id="PTHR43471:SF1">
    <property type="entry name" value="ABC TRANSPORTER PERMEASE PROTEIN NOSY-RELATED"/>
    <property type="match status" value="1"/>
</dbReference>
<keyword evidence="2" id="KW-1133">Transmembrane helix</keyword>
<organism evidence="3 4">
    <name type="scientific">Echinimonas agarilytica</name>
    <dbReference type="NCBI Taxonomy" id="1215918"/>
    <lineage>
        <taxon>Bacteria</taxon>
        <taxon>Pseudomonadati</taxon>
        <taxon>Pseudomonadota</taxon>
        <taxon>Gammaproteobacteria</taxon>
        <taxon>Alteromonadales</taxon>
        <taxon>Echinimonadaceae</taxon>
        <taxon>Echinimonas</taxon>
    </lineage>
</organism>
<feature type="transmembrane region" description="Helical" evidence="2">
    <location>
        <begin position="114"/>
        <end position="131"/>
    </location>
</feature>
<dbReference type="Pfam" id="PF12040">
    <property type="entry name" value="DUF3526"/>
    <property type="match status" value="1"/>
</dbReference>
<sequence length="436" mass="48881">MQHTAHEREHLQQASESQFLDQPDRHPHRMVHYGHYVFRTPSPLSIIDPGVDPYTGTSIFLEGHRQNSAMFADQRQASGMTRFSRLTPSFLLQVLVPLFIILIGYASVTREKEAGTINIMITQGVNVWHLLLGKYAALIGSAVLMLLPLIIAAIWAMLQGESILVTSGFVGGYFLYILIWCGIVLAVSTLSSKNSASFAILLGLWILFCILVPRIGSSSAAAISPAPGKLEADFAVLAELRKLGDGHDAADPAFEQLKKNLFTKYQVDNIDDLPVNFRGAVAQYSEKKLTDVLNVFAEKRMQEELTQAQISREFGWLTPTTAIRSFSMTISGTSLETHHRFLREAEDLRFDFVQSLNKAHRDILNYQTDMNRSNSEADNKAARIDATNWQVLSSFSFKPDTAVERLTRSLPHVFQLLFWAVGIGLLLKFAIRRIRE</sequence>
<name>A0AA41W872_9GAMM</name>
<keyword evidence="2" id="KW-0472">Membrane</keyword>
<evidence type="ECO:0000256" key="2">
    <source>
        <dbReference type="SAM" id="Phobius"/>
    </source>
</evidence>
<dbReference type="InterPro" id="IPR021913">
    <property type="entry name" value="DUF3526"/>
</dbReference>
<feature type="transmembrane region" description="Helical" evidence="2">
    <location>
        <begin position="413"/>
        <end position="431"/>
    </location>
</feature>
<evidence type="ECO:0000256" key="1">
    <source>
        <dbReference type="SAM" id="MobiDB-lite"/>
    </source>
</evidence>
<proteinExistence type="predicted"/>
<accession>A0AA41W872</accession>
<comment type="caution">
    <text evidence="3">The sequence shown here is derived from an EMBL/GenBank/DDBJ whole genome shotgun (WGS) entry which is preliminary data.</text>
</comment>
<feature type="compositionally biased region" description="Basic and acidic residues" evidence="1">
    <location>
        <begin position="1"/>
        <end position="11"/>
    </location>
</feature>
<feature type="transmembrane region" description="Helical" evidence="2">
    <location>
        <begin position="90"/>
        <end position="108"/>
    </location>
</feature>
<dbReference type="PANTHER" id="PTHR43471">
    <property type="entry name" value="ABC TRANSPORTER PERMEASE"/>
    <property type="match status" value="1"/>
</dbReference>
<feature type="region of interest" description="Disordered" evidence="1">
    <location>
        <begin position="1"/>
        <end position="24"/>
    </location>
</feature>
<feature type="transmembrane region" description="Helical" evidence="2">
    <location>
        <begin position="138"/>
        <end position="158"/>
    </location>
</feature>
<keyword evidence="4" id="KW-1185">Reference proteome</keyword>
<evidence type="ECO:0000313" key="3">
    <source>
        <dbReference type="EMBL" id="MCM2680720.1"/>
    </source>
</evidence>
<dbReference type="AlphaFoldDB" id="A0AA41W872"/>
<protein>
    <submittedName>
        <fullName evidence="3">DUF3526 domain-containing protein</fullName>
    </submittedName>
</protein>
<dbReference type="EMBL" id="JAMQGP010000007">
    <property type="protein sequence ID" value="MCM2680720.1"/>
    <property type="molecule type" value="Genomic_DNA"/>
</dbReference>
<feature type="transmembrane region" description="Helical" evidence="2">
    <location>
        <begin position="164"/>
        <end position="186"/>
    </location>
</feature>